<gene>
    <name evidence="2" type="ordered locus">PCC_0531</name>
</gene>
<feature type="transmembrane region" description="Helical" evidence="1">
    <location>
        <begin position="12"/>
        <end position="34"/>
    </location>
</feature>
<dbReference type="Pfam" id="PF11375">
    <property type="entry name" value="DUF3177"/>
    <property type="match status" value="1"/>
</dbReference>
<keyword evidence="1" id="KW-1133">Transmembrane helix</keyword>
<dbReference type="GeneID" id="6481655"/>
<reference evidence="2" key="1">
    <citation type="submission" date="2007-08" db="EMBL/GenBank/DDBJ databases">
        <authorList>
            <person name="Gloeckner G."/>
            <person name="Nowack E."/>
            <person name="Melkonian M."/>
        </authorList>
    </citation>
    <scope>NUCLEOTIDE SEQUENCE</scope>
</reference>
<sequence>MKNLLYYPIIWYHYRLFALVLVFIPLILIIWAIAEKQHPLVRLLLIYWKMSSLLASTMLLLPDKYPIVYVLNLLSYILTMLSVWFWVDLNEELANLPPWQPLPFAIKVWRWQLSFFCIISQTLRMTTLNCVSNTQISPNCQPWLEAPRELYSLSSEALAFIFGGKWNLSIVSFMGQLALFVYCTYFVHWLFTVLQKKGRTAGDY</sequence>
<accession>B1X4U6</accession>
<feature type="transmembrane region" description="Helical" evidence="1">
    <location>
        <begin position="170"/>
        <end position="191"/>
    </location>
</feature>
<evidence type="ECO:0000256" key="1">
    <source>
        <dbReference type="SAM" id="Phobius"/>
    </source>
</evidence>
<reference evidence="2" key="2">
    <citation type="journal article" date="2008" name="Curr. Biol.">
        <title>Chromatophore genome sequence of Paulinella sheds light on acquisition of photosynthesis by eukaryotes.</title>
        <authorList>
            <person name="Nowack E.C.M."/>
            <person name="Melkonian M."/>
            <person name="Gloeckner G."/>
        </authorList>
    </citation>
    <scope>NUCLEOTIDE SEQUENCE [LARGE SCALE GENOMIC DNA]</scope>
</reference>
<dbReference type="RefSeq" id="YP_002049175.1">
    <property type="nucleotide sequence ID" value="NC_011087.1"/>
</dbReference>
<name>B1X4U6_PAUCH</name>
<feature type="transmembrane region" description="Helical" evidence="1">
    <location>
        <begin position="40"/>
        <end position="61"/>
    </location>
</feature>
<keyword evidence="1" id="KW-0812">Transmembrane</keyword>
<keyword evidence="1" id="KW-0472">Membrane</keyword>
<evidence type="ECO:0000313" key="2">
    <source>
        <dbReference type="EMBL" id="ACB42965.1"/>
    </source>
</evidence>
<proteinExistence type="predicted"/>
<dbReference type="InterPro" id="IPR021515">
    <property type="entry name" value="DUF3177"/>
</dbReference>
<protein>
    <submittedName>
        <fullName evidence="2">Uncharacterized protein</fullName>
    </submittedName>
</protein>
<feature type="transmembrane region" description="Helical" evidence="1">
    <location>
        <begin position="68"/>
        <end position="87"/>
    </location>
</feature>
<geneLocation type="organellar chromatophore" evidence="2"/>
<organism evidence="2">
    <name type="scientific">Paulinella chromatophora</name>
    <dbReference type="NCBI Taxonomy" id="39717"/>
    <lineage>
        <taxon>Eukaryota</taxon>
        <taxon>Sar</taxon>
        <taxon>Rhizaria</taxon>
        <taxon>Cercozoa</taxon>
        <taxon>Imbricatea</taxon>
        <taxon>Silicofilosea</taxon>
        <taxon>Euglyphida</taxon>
        <taxon>Paulinellidae</taxon>
        <taxon>Paulinella</taxon>
    </lineage>
</organism>
<keyword evidence="2" id="KW-0934">Plastid</keyword>
<dbReference type="EMBL" id="CP000815">
    <property type="protein sequence ID" value="ACB42965.1"/>
    <property type="molecule type" value="Genomic_DNA"/>
</dbReference>
<dbReference type="AlphaFoldDB" id="B1X4U6"/>